<evidence type="ECO:0000256" key="3">
    <source>
        <dbReference type="ARBA" id="ARBA00022989"/>
    </source>
</evidence>
<feature type="transmembrane region" description="Helical" evidence="5">
    <location>
        <begin position="150"/>
        <end position="169"/>
    </location>
</feature>
<accession>A0A7W0CVI8</accession>
<evidence type="ECO:0000256" key="4">
    <source>
        <dbReference type="ARBA" id="ARBA00023136"/>
    </source>
</evidence>
<evidence type="ECO:0000256" key="1">
    <source>
        <dbReference type="ARBA" id="ARBA00004141"/>
    </source>
</evidence>
<gene>
    <name evidence="7" type="ORF">HNR30_009371</name>
</gene>
<keyword evidence="8" id="KW-1185">Reference proteome</keyword>
<sequence>MSSIVRGRVSTLLHKRWGLPTVYLVVCGLSLTLPTFLPNFTLGILVVTLFAAFAMVMRWNEQTVLGLLLAAGFLIPTSLSIEALGQVGIPSMLIGLLLLLLWLYGRCTPELGLDSGPQPVRYMALYIMIALFASYIAGQLRGMSSLEASGADATMIFVASSLGMLLFTADTIKDMTGVRRLLGWLVGLGVVLSVTGMLQNFQVIDIYRDLRIPGMKYFDPIGLESLAREGYLRVQGLAGHPIEFSVVLGMLLPIALHFALHSPREQRLRWWAAVAVIGAGLPMALSRSGILAAGVSLVIYLLATRVRVLATLVPVGLVGVLGMSLVFPGLLGSIRNLFLFGYIANDTSISSRTDDYAIALKLWADYPVFGTGPGTYIPKLYRILDNGYLYYLITQGVFGLLGLVGLFACGYFLVRRIEWTTKDPHMRDLAQALAGSIAGAALVTATFDSFGFNIMFVTTHFLVGIAGVMWRVAIRDRDKVPVQ</sequence>
<evidence type="ECO:0000313" key="7">
    <source>
        <dbReference type="EMBL" id="MBA2897965.1"/>
    </source>
</evidence>
<feature type="transmembrane region" description="Helical" evidence="5">
    <location>
        <begin position="242"/>
        <end position="260"/>
    </location>
</feature>
<feature type="transmembrane region" description="Helical" evidence="5">
    <location>
        <begin position="308"/>
        <end position="331"/>
    </location>
</feature>
<comment type="caution">
    <text evidence="7">The sequence shown here is derived from an EMBL/GenBank/DDBJ whole genome shotgun (WGS) entry which is preliminary data.</text>
</comment>
<reference evidence="7 8" key="1">
    <citation type="submission" date="2020-07" db="EMBL/GenBank/DDBJ databases">
        <title>Genomic Encyclopedia of Type Strains, Phase IV (KMG-IV): sequencing the most valuable type-strain genomes for metagenomic binning, comparative biology and taxonomic classification.</title>
        <authorList>
            <person name="Goeker M."/>
        </authorList>
    </citation>
    <scope>NUCLEOTIDE SEQUENCE [LARGE SCALE GENOMIC DNA]</scope>
    <source>
        <strain evidence="7 8">DSM 45533</strain>
    </source>
</reference>
<feature type="transmembrane region" description="Helical" evidence="5">
    <location>
        <begin position="17"/>
        <end position="34"/>
    </location>
</feature>
<dbReference type="Proteomes" id="UP000530928">
    <property type="component" value="Unassembled WGS sequence"/>
</dbReference>
<dbReference type="RefSeq" id="WP_181616640.1">
    <property type="nucleotide sequence ID" value="NZ_BAABAM010000018.1"/>
</dbReference>
<feature type="transmembrane region" description="Helical" evidence="5">
    <location>
        <begin position="40"/>
        <end position="57"/>
    </location>
</feature>
<feature type="transmembrane region" description="Helical" evidence="5">
    <location>
        <begin position="119"/>
        <end position="138"/>
    </location>
</feature>
<feature type="transmembrane region" description="Helical" evidence="5">
    <location>
        <begin position="272"/>
        <end position="302"/>
    </location>
</feature>
<keyword evidence="3 5" id="KW-1133">Transmembrane helix</keyword>
<dbReference type="InterPro" id="IPR007016">
    <property type="entry name" value="O-antigen_ligase-rel_domated"/>
</dbReference>
<dbReference type="EMBL" id="JACDUR010000015">
    <property type="protein sequence ID" value="MBA2897965.1"/>
    <property type="molecule type" value="Genomic_DNA"/>
</dbReference>
<keyword evidence="4 5" id="KW-0472">Membrane</keyword>
<evidence type="ECO:0000256" key="2">
    <source>
        <dbReference type="ARBA" id="ARBA00022692"/>
    </source>
</evidence>
<organism evidence="7 8">
    <name type="scientific">Nonomuraea soli</name>
    <dbReference type="NCBI Taxonomy" id="1032476"/>
    <lineage>
        <taxon>Bacteria</taxon>
        <taxon>Bacillati</taxon>
        <taxon>Actinomycetota</taxon>
        <taxon>Actinomycetes</taxon>
        <taxon>Streptosporangiales</taxon>
        <taxon>Streptosporangiaceae</taxon>
        <taxon>Nonomuraea</taxon>
    </lineage>
</organism>
<name>A0A7W0CVI8_9ACTN</name>
<dbReference type="AlphaFoldDB" id="A0A7W0CVI8"/>
<dbReference type="InterPro" id="IPR051533">
    <property type="entry name" value="WaaL-like"/>
</dbReference>
<protein>
    <recommendedName>
        <fullName evidence="6">O-antigen ligase-related domain-containing protein</fullName>
    </recommendedName>
</protein>
<dbReference type="PANTHER" id="PTHR37422:SF13">
    <property type="entry name" value="LIPOPOLYSACCHARIDE BIOSYNTHESIS PROTEIN PA4999-RELATED"/>
    <property type="match status" value="1"/>
</dbReference>
<feature type="transmembrane region" description="Helical" evidence="5">
    <location>
        <begin position="64"/>
        <end position="81"/>
    </location>
</feature>
<dbReference type="GO" id="GO:0016020">
    <property type="term" value="C:membrane"/>
    <property type="evidence" value="ECO:0007669"/>
    <property type="project" value="UniProtKB-SubCell"/>
</dbReference>
<dbReference type="Pfam" id="PF04932">
    <property type="entry name" value="Wzy_C"/>
    <property type="match status" value="1"/>
</dbReference>
<feature type="transmembrane region" description="Helical" evidence="5">
    <location>
        <begin position="450"/>
        <end position="470"/>
    </location>
</feature>
<dbReference type="PANTHER" id="PTHR37422">
    <property type="entry name" value="TEICHURONIC ACID BIOSYNTHESIS PROTEIN TUAE"/>
    <property type="match status" value="1"/>
</dbReference>
<comment type="subcellular location">
    <subcellularLocation>
        <location evidence="1">Membrane</location>
        <topology evidence="1">Multi-pass membrane protein</topology>
    </subcellularLocation>
</comment>
<evidence type="ECO:0000313" key="8">
    <source>
        <dbReference type="Proteomes" id="UP000530928"/>
    </source>
</evidence>
<feature type="transmembrane region" description="Helical" evidence="5">
    <location>
        <begin position="87"/>
        <end position="107"/>
    </location>
</feature>
<feature type="transmembrane region" description="Helical" evidence="5">
    <location>
        <begin position="388"/>
        <end position="414"/>
    </location>
</feature>
<proteinExistence type="predicted"/>
<evidence type="ECO:0000256" key="5">
    <source>
        <dbReference type="SAM" id="Phobius"/>
    </source>
</evidence>
<feature type="domain" description="O-antigen ligase-related" evidence="6">
    <location>
        <begin position="273"/>
        <end position="403"/>
    </location>
</feature>
<keyword evidence="2 5" id="KW-0812">Transmembrane</keyword>
<feature type="transmembrane region" description="Helical" evidence="5">
    <location>
        <begin position="181"/>
        <end position="201"/>
    </location>
</feature>
<evidence type="ECO:0000259" key="6">
    <source>
        <dbReference type="Pfam" id="PF04932"/>
    </source>
</evidence>